<name>A0A432Z0W4_9GAMM</name>
<dbReference type="Pfam" id="PF00583">
    <property type="entry name" value="Acetyltransf_1"/>
    <property type="match status" value="1"/>
</dbReference>
<dbReference type="AlphaFoldDB" id="A0A432Z0W4"/>
<organism evidence="2 3">
    <name type="scientific">Pseudidiomarina sediminum</name>
    <dbReference type="NCBI Taxonomy" id="431675"/>
    <lineage>
        <taxon>Bacteria</taxon>
        <taxon>Pseudomonadati</taxon>
        <taxon>Pseudomonadota</taxon>
        <taxon>Gammaproteobacteria</taxon>
        <taxon>Alteromonadales</taxon>
        <taxon>Idiomarinaceae</taxon>
        <taxon>Pseudidiomarina</taxon>
    </lineage>
</organism>
<feature type="domain" description="N-acetyltransferase" evidence="1">
    <location>
        <begin position="4"/>
        <end position="152"/>
    </location>
</feature>
<keyword evidence="3" id="KW-1185">Reference proteome</keyword>
<reference evidence="3" key="1">
    <citation type="journal article" date="2018" name="Front. Microbiol.">
        <title>Genome-Based Analysis Reveals the Taxonomy and Diversity of the Family Idiomarinaceae.</title>
        <authorList>
            <person name="Liu Y."/>
            <person name="Lai Q."/>
            <person name="Shao Z."/>
        </authorList>
    </citation>
    <scope>NUCLEOTIDE SEQUENCE [LARGE SCALE GENOMIC DNA]</scope>
    <source>
        <strain evidence="3">c121</strain>
    </source>
</reference>
<keyword evidence="2" id="KW-0808">Transferase</keyword>
<dbReference type="Gene3D" id="3.40.630.30">
    <property type="match status" value="1"/>
</dbReference>
<dbReference type="GO" id="GO:0016747">
    <property type="term" value="F:acyltransferase activity, transferring groups other than amino-acyl groups"/>
    <property type="evidence" value="ECO:0007669"/>
    <property type="project" value="InterPro"/>
</dbReference>
<proteinExistence type="predicted"/>
<dbReference type="STRING" id="1122124.GCA_000423165_02154"/>
<dbReference type="PANTHER" id="PTHR47542">
    <property type="entry name" value="ACYL-COA N-ACYLTRANSFERASES (NAT) SUPERFAMILY PROTEIN"/>
    <property type="match status" value="1"/>
</dbReference>
<dbReference type="EMBL" id="PIQE01000004">
    <property type="protein sequence ID" value="RUO69814.1"/>
    <property type="molecule type" value="Genomic_DNA"/>
</dbReference>
<comment type="caution">
    <text evidence="2">The sequence shown here is derived from an EMBL/GenBank/DDBJ whole genome shotgun (WGS) entry which is preliminary data.</text>
</comment>
<accession>A0A432Z0W4</accession>
<sequence length="152" mass="16835">MTQCLPRPATRADLDALVALEAATFNYSQIGRQSFQRLMQRPSAQLYVVTAEDTGQLLGYSLILTRKNSRIWRLYSLAVACAARGQGIGRILLEHALQQATSGGAQALSLEVKCDNAAAIALYRDYGFEVVDLLPDYYPGHDDGYRMRLSFT</sequence>
<dbReference type="RefSeq" id="WP_026860858.1">
    <property type="nucleotide sequence ID" value="NZ_PIQE01000004.1"/>
</dbReference>
<dbReference type="PROSITE" id="PS51186">
    <property type="entry name" value="GNAT"/>
    <property type="match status" value="1"/>
</dbReference>
<evidence type="ECO:0000259" key="1">
    <source>
        <dbReference type="PROSITE" id="PS51186"/>
    </source>
</evidence>
<evidence type="ECO:0000313" key="2">
    <source>
        <dbReference type="EMBL" id="RUO69814.1"/>
    </source>
</evidence>
<dbReference type="PANTHER" id="PTHR47542:SF2">
    <property type="entry name" value="ACYL-COA N-ACYLTRANSFERASES (NAT) SUPERFAMILY PROTEIN"/>
    <property type="match status" value="1"/>
</dbReference>
<dbReference type="CDD" id="cd04301">
    <property type="entry name" value="NAT_SF"/>
    <property type="match status" value="1"/>
</dbReference>
<evidence type="ECO:0000313" key="3">
    <source>
        <dbReference type="Proteomes" id="UP000287022"/>
    </source>
</evidence>
<dbReference type="SUPFAM" id="SSF55729">
    <property type="entry name" value="Acyl-CoA N-acyltransferases (Nat)"/>
    <property type="match status" value="1"/>
</dbReference>
<dbReference type="Proteomes" id="UP000287022">
    <property type="component" value="Unassembled WGS sequence"/>
</dbReference>
<gene>
    <name evidence="2" type="ORF">CWI80_11390</name>
</gene>
<dbReference type="InterPro" id="IPR000182">
    <property type="entry name" value="GNAT_dom"/>
</dbReference>
<dbReference type="InterPro" id="IPR016181">
    <property type="entry name" value="Acyl_CoA_acyltransferase"/>
</dbReference>
<protein>
    <submittedName>
        <fullName evidence="2">GNAT family N-acetyltransferase</fullName>
    </submittedName>
</protein>